<dbReference type="InterPro" id="IPR045112">
    <property type="entry name" value="PPAN-like"/>
</dbReference>
<sequence>MGKKRKGRCTKRNVHTAGSEPDYLARAPHSFIFHRGHVGKYVLKLVKDFRKVMEPFTASQLKVRKKNTIKDLVAVAGPLHVSHLVIFTLTEISPYMRVTKVPNGPTLTFKIHNYVLSTDVASSLKKQYDHPVMFRNAPLLIMNGFSGDTPELKLMTATFQGMFPTINVTKVDLNDVKRCLLINYNPDTKLLDVRHYAIRVTPVGLSKSIKKLVSTKVPNLSRFNDIADFVERGDLLSESEGEDDPNSHVDLPQVIRSKGNIVGNKSAIRLTELGPRMTLQLIKVEGGLMDGEVMYHEYIHKTEEEKLEVHRRKEAKRKLKQKRKQKQMEDVKRKEAMKEEHKKKSLEGIKRKQEEWKETETDKILIKSASEGTANQEEDDDAEWYRKEVGEEPEPGMFPQEQHKRKREPSNFRPYKKARTGGKKVGWKDQIDKNEQPYKDGHNFKRRFKDKNTSHQGRFKPGNKQQFKKRVGTKVSRGKRRM</sequence>
<feature type="compositionally biased region" description="Basic residues" evidence="1">
    <location>
        <begin position="309"/>
        <end position="325"/>
    </location>
</feature>
<dbReference type="PROSITE" id="PS50833">
    <property type="entry name" value="BRIX"/>
    <property type="match status" value="1"/>
</dbReference>
<accession>A0A8I6SGU9</accession>
<feature type="compositionally biased region" description="Basic and acidic residues" evidence="1">
    <location>
        <begin position="326"/>
        <end position="365"/>
    </location>
</feature>
<reference evidence="3" key="1">
    <citation type="submission" date="2022-01" db="UniProtKB">
        <authorList>
            <consortium name="EnsemblMetazoa"/>
        </authorList>
    </citation>
    <scope>IDENTIFICATION</scope>
</reference>
<feature type="domain" description="Brix" evidence="2">
    <location>
        <begin position="28"/>
        <end position="290"/>
    </location>
</feature>
<dbReference type="GO" id="GO:0019843">
    <property type="term" value="F:rRNA binding"/>
    <property type="evidence" value="ECO:0007669"/>
    <property type="project" value="InterPro"/>
</dbReference>
<dbReference type="RefSeq" id="XP_014260771.1">
    <property type="nucleotide sequence ID" value="XM_014405285.1"/>
</dbReference>
<dbReference type="AlphaFoldDB" id="A0A8I6SGU9"/>
<dbReference type="OrthoDB" id="10261452at2759"/>
<name>A0A8I6SGU9_CIMLE</name>
<evidence type="ECO:0000313" key="4">
    <source>
        <dbReference type="Proteomes" id="UP000494040"/>
    </source>
</evidence>
<dbReference type="InterPro" id="IPR007109">
    <property type="entry name" value="Brix"/>
</dbReference>
<dbReference type="GeneID" id="106673243"/>
<dbReference type="Pfam" id="PF04427">
    <property type="entry name" value="Brix"/>
    <property type="match status" value="1"/>
</dbReference>
<dbReference type="GO" id="GO:0006364">
    <property type="term" value="P:rRNA processing"/>
    <property type="evidence" value="ECO:0007669"/>
    <property type="project" value="InterPro"/>
</dbReference>
<dbReference type="PANTHER" id="PTHR12661:SF5">
    <property type="entry name" value="SUPPRESSOR OF SWI4 1 HOMOLOG"/>
    <property type="match status" value="1"/>
</dbReference>
<dbReference type="KEGG" id="clec:106673243"/>
<proteinExistence type="predicted"/>
<feature type="compositionally biased region" description="Basic residues" evidence="1">
    <location>
        <begin position="466"/>
        <end position="482"/>
    </location>
</feature>
<dbReference type="PANTHER" id="PTHR12661">
    <property type="entry name" value="PETER PAN-RELATED"/>
    <property type="match status" value="1"/>
</dbReference>
<dbReference type="SMART" id="SM00879">
    <property type="entry name" value="Brix"/>
    <property type="match status" value="1"/>
</dbReference>
<evidence type="ECO:0000256" key="1">
    <source>
        <dbReference type="SAM" id="MobiDB-lite"/>
    </source>
</evidence>
<dbReference type="GO" id="GO:0030687">
    <property type="term" value="C:preribosome, large subunit precursor"/>
    <property type="evidence" value="ECO:0007669"/>
    <property type="project" value="TreeGrafter"/>
</dbReference>
<protein>
    <recommendedName>
        <fullName evidence="2">Brix domain-containing protein</fullName>
    </recommendedName>
</protein>
<dbReference type="OMA" id="KDYTVMT"/>
<dbReference type="CTD" id="56342"/>
<organism evidence="3 4">
    <name type="scientific">Cimex lectularius</name>
    <name type="common">Bed bug</name>
    <name type="synonym">Acanthia lectularia</name>
    <dbReference type="NCBI Taxonomy" id="79782"/>
    <lineage>
        <taxon>Eukaryota</taxon>
        <taxon>Metazoa</taxon>
        <taxon>Ecdysozoa</taxon>
        <taxon>Arthropoda</taxon>
        <taxon>Hexapoda</taxon>
        <taxon>Insecta</taxon>
        <taxon>Pterygota</taxon>
        <taxon>Neoptera</taxon>
        <taxon>Paraneoptera</taxon>
        <taxon>Hemiptera</taxon>
        <taxon>Heteroptera</taxon>
        <taxon>Panheteroptera</taxon>
        <taxon>Cimicomorpha</taxon>
        <taxon>Cimicidae</taxon>
        <taxon>Cimex</taxon>
    </lineage>
</organism>
<dbReference type="Proteomes" id="UP000494040">
    <property type="component" value="Unassembled WGS sequence"/>
</dbReference>
<evidence type="ECO:0000313" key="3">
    <source>
        <dbReference type="EnsemblMetazoa" id="XP_014260771.1"/>
    </source>
</evidence>
<evidence type="ECO:0000259" key="2">
    <source>
        <dbReference type="PROSITE" id="PS50833"/>
    </source>
</evidence>
<dbReference type="EnsemblMetazoa" id="XM_014405285.1">
    <property type="protein sequence ID" value="XP_014260771.1"/>
    <property type="gene ID" value="LOC106673243"/>
</dbReference>
<dbReference type="SUPFAM" id="SSF52954">
    <property type="entry name" value="Class II aaRS ABD-related"/>
    <property type="match status" value="1"/>
</dbReference>
<feature type="region of interest" description="Disordered" evidence="1">
    <location>
        <begin position="309"/>
        <end position="482"/>
    </location>
</feature>
<feature type="compositionally biased region" description="Basic and acidic residues" evidence="1">
    <location>
        <begin position="426"/>
        <end position="443"/>
    </location>
</feature>
<dbReference type="GO" id="GO:0000027">
    <property type="term" value="P:ribosomal large subunit assembly"/>
    <property type="evidence" value="ECO:0007669"/>
    <property type="project" value="TreeGrafter"/>
</dbReference>
<keyword evidence="4" id="KW-1185">Reference proteome</keyword>